<keyword evidence="2" id="KW-0378">Hydrolase</keyword>
<reference evidence="2 3" key="1">
    <citation type="submission" date="2018-01" db="EMBL/GenBank/DDBJ databases">
        <title>Harnessing the power of phylogenomics to disentangle the directionality and signatures of interkingdom host jumping in the parasitic fungal genus Tolypocladium.</title>
        <authorList>
            <person name="Quandt C.A."/>
            <person name="Patterson W."/>
            <person name="Spatafora J.W."/>
        </authorList>
    </citation>
    <scope>NUCLEOTIDE SEQUENCE [LARGE SCALE GENOMIC DNA]</scope>
    <source>
        <strain evidence="2 3">NRBC 100945</strain>
    </source>
</reference>
<organism evidence="2 3">
    <name type="scientific">Tolypocladium paradoxum</name>
    <dbReference type="NCBI Taxonomy" id="94208"/>
    <lineage>
        <taxon>Eukaryota</taxon>
        <taxon>Fungi</taxon>
        <taxon>Dikarya</taxon>
        <taxon>Ascomycota</taxon>
        <taxon>Pezizomycotina</taxon>
        <taxon>Sordariomycetes</taxon>
        <taxon>Hypocreomycetidae</taxon>
        <taxon>Hypocreales</taxon>
        <taxon>Ophiocordycipitaceae</taxon>
        <taxon>Tolypocladium</taxon>
    </lineage>
</organism>
<evidence type="ECO:0000313" key="3">
    <source>
        <dbReference type="Proteomes" id="UP000237481"/>
    </source>
</evidence>
<dbReference type="STRING" id="94208.A0A2S4LAV1"/>
<evidence type="ECO:0000313" key="2">
    <source>
        <dbReference type="EMBL" id="POR39562.1"/>
    </source>
</evidence>
<protein>
    <submittedName>
        <fullName evidence="2">Glycoside hydrolase</fullName>
    </submittedName>
</protein>
<proteinExistence type="predicted"/>
<sequence length="217" mass="23579">MYNGIQDSQQSLEVNGVLDNFVNTFAPTPKTSIALSVILDIVSFGLTAVTGPFFNNFLRNTGWGKLNKDTGDNIKDTLRAVIVVTIDTLLLSTTPYHPDSQAGFPRRANHEAWGRSANLPSFLLHSKPNPASDTAMSSQLAVIVRHYKTALTAISTQAFSGSDQAISMLQTAISDGKLLDARPTGKLDLENRRLPPPPPHFPVPSQLFRSWADHGAI</sequence>
<dbReference type="EMBL" id="PKSG01000032">
    <property type="protein sequence ID" value="POR39562.1"/>
    <property type="molecule type" value="Genomic_DNA"/>
</dbReference>
<keyword evidence="3" id="KW-1185">Reference proteome</keyword>
<keyword evidence="1" id="KW-1133">Transmembrane helix</keyword>
<comment type="caution">
    <text evidence="2">The sequence shown here is derived from an EMBL/GenBank/DDBJ whole genome shotgun (WGS) entry which is preliminary data.</text>
</comment>
<dbReference type="OrthoDB" id="73875at2759"/>
<keyword evidence="1" id="KW-0812">Transmembrane</keyword>
<feature type="transmembrane region" description="Helical" evidence="1">
    <location>
        <begin position="33"/>
        <end position="58"/>
    </location>
</feature>
<dbReference type="AlphaFoldDB" id="A0A2S4LAV1"/>
<keyword evidence="1" id="KW-0472">Membrane</keyword>
<dbReference type="Proteomes" id="UP000237481">
    <property type="component" value="Unassembled WGS sequence"/>
</dbReference>
<dbReference type="GO" id="GO:0016787">
    <property type="term" value="F:hydrolase activity"/>
    <property type="evidence" value="ECO:0007669"/>
    <property type="project" value="UniProtKB-KW"/>
</dbReference>
<name>A0A2S4LAV1_9HYPO</name>
<accession>A0A2S4LAV1</accession>
<evidence type="ECO:0000256" key="1">
    <source>
        <dbReference type="SAM" id="Phobius"/>
    </source>
</evidence>
<gene>
    <name evidence="2" type="ORF">TPAR_00250</name>
</gene>